<reference evidence="18" key="3">
    <citation type="submission" date="2016-08" db="EMBL/GenBank/DDBJ databases">
        <title>Population biology and virulence potential of Burkholderia ubonensis.</title>
        <authorList>
            <person name="Price E.P."/>
            <person name="Currie B.J."/>
            <person name="Wagner D.M."/>
        </authorList>
    </citation>
    <scope>NUCLEOTIDE SEQUENCE [LARGE SCALE GENOMIC DNA]</scope>
    <source>
        <strain evidence="18">MSMB0103</strain>
    </source>
</reference>
<evidence type="ECO:0000313" key="14">
    <source>
        <dbReference type="Proteomes" id="UP000062998"/>
    </source>
</evidence>
<evidence type="ECO:0000313" key="16">
    <source>
        <dbReference type="Proteomes" id="UP000065521"/>
    </source>
</evidence>
<dbReference type="EMBL" id="LPHD01000237">
    <property type="protein sequence ID" value="KWA68505.1"/>
    <property type="molecule type" value="Genomic_DNA"/>
</dbReference>
<evidence type="ECO:0000313" key="9">
    <source>
        <dbReference type="EMBL" id="OJA46337.1"/>
    </source>
</evidence>
<dbReference type="EMBL" id="MEAU01000023">
    <property type="protein sequence ID" value="OJA46337.1"/>
    <property type="molecule type" value="Genomic_DNA"/>
</dbReference>
<reference evidence="10 11" key="1">
    <citation type="submission" date="2015-11" db="EMBL/GenBank/DDBJ databases">
        <title>Expanding the genomic diversity of Burkholderia species for the development of highly accurate diagnostics.</title>
        <authorList>
            <person name="Sahl J."/>
            <person name="Keim P."/>
            <person name="Wagner D."/>
        </authorList>
    </citation>
    <scope>NUCLEOTIDE SEQUENCE [LARGE SCALE GENOMIC DNA]</scope>
    <source>
        <strain evidence="4 11">MSMB1137WGS</strain>
        <strain evidence="2 12">MSMB1585WGS</strain>
        <strain evidence="3 10">MSMB1808WGS</strain>
        <strain evidence="5 13">MSMB2087WGS</strain>
        <strain evidence="6 14">MSMB2167WGS</strain>
        <strain evidence="7 15">MSMB782WGS</strain>
        <strain evidence="1 16">RF32-BP4</strain>
    </source>
</reference>
<accession>A0A102LPT2</accession>
<gene>
    <name evidence="9" type="ORF">BGV66_16775</name>
    <name evidence="1" type="ORF">WI38_15090</name>
    <name evidence="2" type="ORF">WJ68_19305</name>
    <name evidence="3" type="ORF">WJ96_17775</name>
    <name evidence="4" type="ORF">WK53_10495</name>
    <name evidence="8" type="ORF">WK57_25115</name>
    <name evidence="5" type="ORF">WL29_00385</name>
    <name evidence="6" type="ORF">WL73_22895</name>
    <name evidence="7" type="ORF">WM16_17200</name>
</gene>
<dbReference type="Proteomes" id="UP000065504">
    <property type="component" value="Unassembled WGS sequence"/>
</dbReference>
<evidence type="ECO:0000313" key="1">
    <source>
        <dbReference type="EMBL" id="KUZ90207.1"/>
    </source>
</evidence>
<evidence type="ECO:0000313" key="7">
    <source>
        <dbReference type="EMBL" id="KWK72815.1"/>
    </source>
</evidence>
<sequence length="143" mass="15290">MSYAPETGSLVGMWTYRSLLNDPDLATPFNDLEFGRATIELEPAPMGILRGRIFGPGWELQLSGSIGYGDPWTVRFQGQGVVSGEEWVYDYVGYLSAPWPNGVNQRPALTGSIVRAVPHASGGGGVSPAGVVCSWYAVLNDPA</sequence>
<dbReference type="Proteomes" id="UP000057910">
    <property type="component" value="Unassembled WGS sequence"/>
</dbReference>
<keyword evidence="10" id="KW-1185">Reference proteome</keyword>
<proteinExistence type="predicted"/>
<evidence type="ECO:0000313" key="8">
    <source>
        <dbReference type="EMBL" id="KWZ52369.1"/>
    </source>
</evidence>
<protein>
    <submittedName>
        <fullName evidence="7">Uncharacterized protein</fullName>
    </submittedName>
</protein>
<evidence type="ECO:0000313" key="12">
    <source>
        <dbReference type="Proteomes" id="UP000057910"/>
    </source>
</evidence>
<evidence type="ECO:0000313" key="11">
    <source>
        <dbReference type="Proteomes" id="UP000056732"/>
    </source>
</evidence>
<dbReference type="EMBL" id="LPAD01000078">
    <property type="protein sequence ID" value="KVN82108.1"/>
    <property type="molecule type" value="Genomic_DNA"/>
</dbReference>
<dbReference type="Proteomes" id="UP000060630">
    <property type="component" value="Unassembled WGS sequence"/>
</dbReference>
<dbReference type="Proteomes" id="UP000056732">
    <property type="component" value="Unassembled WGS sequence"/>
</dbReference>
<evidence type="ECO:0000313" key="18">
    <source>
        <dbReference type="Proteomes" id="UP000183667"/>
    </source>
</evidence>
<dbReference type="EMBL" id="LPLU01000095">
    <property type="protein sequence ID" value="KWK72815.1"/>
    <property type="molecule type" value="Genomic_DNA"/>
</dbReference>
<evidence type="ECO:0000313" key="2">
    <source>
        <dbReference type="EMBL" id="KVN82108.1"/>
    </source>
</evidence>
<evidence type="ECO:0000313" key="3">
    <source>
        <dbReference type="EMBL" id="KVP90939.1"/>
    </source>
</evidence>
<dbReference type="EMBL" id="LPDO01000096">
    <property type="protein sequence ID" value="KVT50301.1"/>
    <property type="molecule type" value="Genomic_DNA"/>
</dbReference>
<evidence type="ECO:0000313" key="10">
    <source>
        <dbReference type="Proteomes" id="UP000056453"/>
    </source>
</evidence>
<evidence type="ECO:0000313" key="17">
    <source>
        <dbReference type="Proteomes" id="UP000070119"/>
    </source>
</evidence>
<comment type="caution">
    <text evidence="7">The sequence shown here is derived from an EMBL/GenBank/DDBJ whole genome shotgun (WGS) entry which is preliminary data.</text>
</comment>
<dbReference type="EMBL" id="LNJU01000005">
    <property type="protein sequence ID" value="KWZ52369.1"/>
    <property type="molecule type" value="Genomic_DNA"/>
</dbReference>
<evidence type="ECO:0000313" key="6">
    <source>
        <dbReference type="EMBL" id="KWD96600.1"/>
    </source>
</evidence>
<organism evidence="7 15">
    <name type="scientific">Burkholderia ubonensis</name>
    <dbReference type="NCBI Taxonomy" id="101571"/>
    <lineage>
        <taxon>Bacteria</taxon>
        <taxon>Pseudomonadati</taxon>
        <taxon>Pseudomonadota</taxon>
        <taxon>Betaproteobacteria</taxon>
        <taxon>Burkholderiales</taxon>
        <taxon>Burkholderiaceae</taxon>
        <taxon>Burkholderia</taxon>
        <taxon>Burkholderia cepacia complex</taxon>
    </lineage>
</organism>
<reference evidence="9" key="4">
    <citation type="submission" date="2016-08" db="EMBL/GenBank/DDBJ databases">
        <authorList>
            <person name="Price E.P."/>
            <person name="Currie B.J."/>
            <person name="Wagner D.M."/>
        </authorList>
    </citation>
    <scope>NUCLEOTIDE SEQUENCE</scope>
    <source>
        <strain evidence="9">MSMB0103</strain>
    </source>
</reference>
<dbReference type="EMBL" id="LPIX01000090">
    <property type="protein sequence ID" value="KWD96600.1"/>
    <property type="molecule type" value="Genomic_DNA"/>
</dbReference>
<dbReference type="Proteomes" id="UP000062998">
    <property type="component" value="Unassembled WGS sequence"/>
</dbReference>
<dbReference type="EMBL" id="LOTN01000029">
    <property type="protein sequence ID" value="KUZ90207.1"/>
    <property type="molecule type" value="Genomic_DNA"/>
</dbReference>
<dbReference type="EMBL" id="LPBJ01000091">
    <property type="protein sequence ID" value="KVP90939.1"/>
    <property type="molecule type" value="Genomic_DNA"/>
</dbReference>
<dbReference type="Proteomes" id="UP000056453">
    <property type="component" value="Unassembled WGS sequence"/>
</dbReference>
<reference evidence="8 17" key="2">
    <citation type="submission" date="2015-11" db="EMBL/GenBank/DDBJ databases">
        <authorList>
            <person name="Sahl J."/>
            <person name="Wagner D."/>
            <person name="Keim P."/>
        </authorList>
    </citation>
    <scope>NUCLEOTIDE SEQUENCE [LARGE SCALE GENOMIC DNA]</scope>
    <source>
        <strain evidence="8 17">MSMB1157</strain>
    </source>
</reference>
<name>A0A102LPT2_9BURK</name>
<evidence type="ECO:0000313" key="5">
    <source>
        <dbReference type="EMBL" id="KWA68505.1"/>
    </source>
</evidence>
<evidence type="ECO:0000313" key="15">
    <source>
        <dbReference type="Proteomes" id="UP000065504"/>
    </source>
</evidence>
<evidence type="ECO:0000313" key="13">
    <source>
        <dbReference type="Proteomes" id="UP000060630"/>
    </source>
</evidence>
<dbReference type="OrthoDB" id="670612at2"/>
<dbReference type="AlphaFoldDB" id="A0A102LPT2"/>
<evidence type="ECO:0000313" key="4">
    <source>
        <dbReference type="EMBL" id="KVT50301.1"/>
    </source>
</evidence>
<dbReference type="Proteomes" id="UP000183667">
    <property type="component" value="Unassembled WGS sequence"/>
</dbReference>
<dbReference type="Proteomes" id="UP000065521">
    <property type="component" value="Unassembled WGS sequence"/>
</dbReference>
<dbReference type="RefSeq" id="WP_010098089.1">
    <property type="nucleotide sequence ID" value="NZ_CM003772.1"/>
</dbReference>
<dbReference type="Proteomes" id="UP000070119">
    <property type="component" value="Chromosome 2"/>
</dbReference>